<reference evidence="1" key="1">
    <citation type="journal article" date="2020" name="Nature">
        <title>Giant virus diversity and host interactions through global metagenomics.</title>
        <authorList>
            <person name="Schulz F."/>
            <person name="Roux S."/>
            <person name="Paez-Espino D."/>
            <person name="Jungbluth S."/>
            <person name="Walsh D.A."/>
            <person name="Denef V.J."/>
            <person name="McMahon K.D."/>
            <person name="Konstantinidis K.T."/>
            <person name="Eloe-Fadrosh E.A."/>
            <person name="Kyrpides N.C."/>
            <person name="Woyke T."/>
        </authorList>
    </citation>
    <scope>NUCLEOTIDE SEQUENCE</scope>
    <source>
        <strain evidence="1">GVMAG-S-1102244-55</strain>
    </source>
</reference>
<organism evidence="1">
    <name type="scientific">viral metagenome</name>
    <dbReference type="NCBI Taxonomy" id="1070528"/>
    <lineage>
        <taxon>unclassified sequences</taxon>
        <taxon>metagenomes</taxon>
        <taxon>organismal metagenomes</taxon>
    </lineage>
</organism>
<accession>A0A6C0KEG5</accession>
<name>A0A6C0KEG5_9ZZZZ</name>
<dbReference type="EMBL" id="MN740851">
    <property type="protein sequence ID" value="QHU15157.1"/>
    <property type="molecule type" value="Genomic_DNA"/>
</dbReference>
<protein>
    <submittedName>
        <fullName evidence="1">Uncharacterized protein</fullName>
    </submittedName>
</protein>
<sequence length="106" mass="12534">MTSINYPRNITSWKYVSVYGMDFRPCLIDMANTTTKLDLWEWFKNESPPKDTGYTYWKDPNVKKISDGLEVNDHSGATFGYCMRQMQFIAKHGFDKWNHIIDQQPE</sequence>
<proteinExistence type="predicted"/>
<evidence type="ECO:0000313" key="1">
    <source>
        <dbReference type="EMBL" id="QHU15157.1"/>
    </source>
</evidence>
<dbReference type="AlphaFoldDB" id="A0A6C0KEG5"/>